<dbReference type="KEGG" id="scor:J3U87_17580"/>
<accession>A0A8A4TWD9</accession>
<evidence type="ECO:0000313" key="2">
    <source>
        <dbReference type="Proteomes" id="UP000663929"/>
    </source>
</evidence>
<evidence type="ECO:0000313" key="1">
    <source>
        <dbReference type="EMBL" id="QTD54259.1"/>
    </source>
</evidence>
<gene>
    <name evidence="1" type="ORF">J3U87_17580</name>
</gene>
<keyword evidence="2" id="KW-1185">Reference proteome</keyword>
<dbReference type="Proteomes" id="UP000663929">
    <property type="component" value="Chromosome"/>
</dbReference>
<proteinExistence type="predicted"/>
<sequence>MTNAAVAPRNDDVAIALRRVPNLIGVSPTQPQRRADGSVVEVVNEVELDRQALVIGEKDFAMKDQIPAPGIDARTHQASHEQLGSLGHEQALVAFVGNGQGKSRPT</sequence>
<protein>
    <submittedName>
        <fullName evidence="1">Uncharacterized protein</fullName>
    </submittedName>
</protein>
<dbReference type="EMBL" id="CP071793">
    <property type="protein sequence ID" value="QTD54259.1"/>
    <property type="molecule type" value="Genomic_DNA"/>
</dbReference>
<reference evidence="1" key="1">
    <citation type="submission" date="2021-03" db="EMBL/GenBank/DDBJ databases">
        <title>Acanthopleuribacteraceae sp. M133.</title>
        <authorList>
            <person name="Wang G."/>
        </authorList>
    </citation>
    <scope>NUCLEOTIDE SEQUENCE</scope>
    <source>
        <strain evidence="1">M133</strain>
    </source>
</reference>
<organism evidence="1 2">
    <name type="scientific">Sulfidibacter corallicola</name>
    <dbReference type="NCBI Taxonomy" id="2818388"/>
    <lineage>
        <taxon>Bacteria</taxon>
        <taxon>Pseudomonadati</taxon>
        <taxon>Acidobacteriota</taxon>
        <taxon>Holophagae</taxon>
        <taxon>Acanthopleuribacterales</taxon>
        <taxon>Acanthopleuribacteraceae</taxon>
        <taxon>Sulfidibacter</taxon>
    </lineage>
</organism>
<name>A0A8A4TWD9_SULCO</name>
<dbReference type="AlphaFoldDB" id="A0A8A4TWD9"/>